<dbReference type="InterPro" id="IPR046348">
    <property type="entry name" value="SIS_dom_sf"/>
</dbReference>
<dbReference type="Pfam" id="PF10432">
    <property type="entry name" value="bact-PGI_C"/>
    <property type="match status" value="1"/>
</dbReference>
<evidence type="ECO:0000259" key="3">
    <source>
        <dbReference type="Pfam" id="PF10432"/>
    </source>
</evidence>
<dbReference type="GO" id="GO:0004347">
    <property type="term" value="F:glucose-6-phosphate isomerase activity"/>
    <property type="evidence" value="ECO:0007669"/>
    <property type="project" value="InterPro"/>
</dbReference>
<dbReference type="InterPro" id="IPR019490">
    <property type="entry name" value="Glu6P/Mann6P_isomerase_C"/>
</dbReference>
<dbReference type="Proteomes" id="UP000178587">
    <property type="component" value="Unassembled WGS sequence"/>
</dbReference>
<evidence type="ECO:0000256" key="1">
    <source>
        <dbReference type="ARBA" id="ARBA00010523"/>
    </source>
</evidence>
<evidence type="ECO:0000313" key="5">
    <source>
        <dbReference type="Proteomes" id="UP000178587"/>
    </source>
</evidence>
<dbReference type="GO" id="GO:0005975">
    <property type="term" value="P:carbohydrate metabolic process"/>
    <property type="evidence" value="ECO:0007669"/>
    <property type="project" value="InterPro"/>
</dbReference>
<protein>
    <recommendedName>
        <fullName evidence="3">Bifunctional glucose-6-phosphate/mannose-6-phosphate isomerase C-terminal domain-containing protein</fullName>
    </recommendedName>
</protein>
<accession>A0A1F6ER55</accession>
<sequence>MANTIDILTRQLAWNSHIVNPSTASYDSVVVGGMGGSALAALATRWLGFSKSLTVHRDYDVPTRLPERALYVAVSHSGNTEETLSFAHAVLKQKLLLAVVASGGKLLELAKEHALSCVEVPSDFVPRDSTFYHLRALEVLLGESALVGVADIPDQAQILTETERVASALNERVPLIYASTQNEILAYIWKIILNETAKVPAFHNVFPEFNHNEMQGIDPKGPLSAQVPLMPVVLKDSEDNPRIAHRMNVFCDISTKRGSEPLVISGVTGARGARLLWHWFLAREVAHMLAEKYGVPADEVPLIEEFKKQL</sequence>
<comment type="similarity">
    <text evidence="1">Belongs to the PGI/PMI family.</text>
</comment>
<dbReference type="STRING" id="1798507.A3A34_00840"/>
<dbReference type="SUPFAM" id="SSF53697">
    <property type="entry name" value="SIS domain"/>
    <property type="match status" value="1"/>
</dbReference>
<gene>
    <name evidence="4" type="ORF">A3A34_00840</name>
</gene>
<keyword evidence="2" id="KW-0413">Isomerase</keyword>
<dbReference type="GO" id="GO:1901135">
    <property type="term" value="P:carbohydrate derivative metabolic process"/>
    <property type="evidence" value="ECO:0007669"/>
    <property type="project" value="InterPro"/>
</dbReference>
<comment type="caution">
    <text evidence="4">The sequence shown here is derived from an EMBL/GenBank/DDBJ whole genome shotgun (WGS) entry which is preliminary data.</text>
</comment>
<feature type="domain" description="Bifunctional glucose-6-phosphate/mannose-6-phosphate isomerase C-terminal" evidence="3">
    <location>
        <begin position="162"/>
        <end position="310"/>
    </location>
</feature>
<proteinExistence type="inferred from homology"/>
<dbReference type="GO" id="GO:0004476">
    <property type="term" value="F:mannose-6-phosphate isomerase activity"/>
    <property type="evidence" value="ECO:0007669"/>
    <property type="project" value="InterPro"/>
</dbReference>
<dbReference type="GO" id="GO:0097367">
    <property type="term" value="F:carbohydrate derivative binding"/>
    <property type="evidence" value="ECO:0007669"/>
    <property type="project" value="InterPro"/>
</dbReference>
<dbReference type="AlphaFoldDB" id="A0A1F6ER55"/>
<evidence type="ECO:0000313" key="4">
    <source>
        <dbReference type="EMBL" id="OGG76117.1"/>
    </source>
</evidence>
<evidence type="ECO:0000256" key="2">
    <source>
        <dbReference type="ARBA" id="ARBA00023235"/>
    </source>
</evidence>
<dbReference type="Gene3D" id="3.40.50.10490">
    <property type="entry name" value="Glucose-6-phosphate isomerase like protein, domain 1"/>
    <property type="match status" value="2"/>
</dbReference>
<reference evidence="4 5" key="1">
    <citation type="journal article" date="2016" name="Nat. Commun.">
        <title>Thousands of microbial genomes shed light on interconnected biogeochemical processes in an aquifer system.</title>
        <authorList>
            <person name="Anantharaman K."/>
            <person name="Brown C.T."/>
            <person name="Hug L.A."/>
            <person name="Sharon I."/>
            <person name="Castelle C.J."/>
            <person name="Probst A.J."/>
            <person name="Thomas B.C."/>
            <person name="Singh A."/>
            <person name="Wilkins M.J."/>
            <person name="Karaoz U."/>
            <person name="Brodie E.L."/>
            <person name="Williams K.H."/>
            <person name="Hubbard S.S."/>
            <person name="Banfield J.F."/>
        </authorList>
    </citation>
    <scope>NUCLEOTIDE SEQUENCE [LARGE SCALE GENOMIC DNA]</scope>
</reference>
<dbReference type="EMBL" id="MFLU01000003">
    <property type="protein sequence ID" value="OGG76117.1"/>
    <property type="molecule type" value="Genomic_DNA"/>
</dbReference>
<name>A0A1F6ER55_9BACT</name>
<organism evidence="4 5">
    <name type="scientific">Candidatus Kaiserbacteria bacterium RIFCSPLOWO2_01_FULL_50_24</name>
    <dbReference type="NCBI Taxonomy" id="1798507"/>
    <lineage>
        <taxon>Bacteria</taxon>
        <taxon>Candidatus Kaiseribacteriota</taxon>
    </lineage>
</organism>